<dbReference type="GO" id="GO:0005739">
    <property type="term" value="C:mitochondrion"/>
    <property type="evidence" value="ECO:0007669"/>
    <property type="project" value="UniProtKB-SubCell"/>
</dbReference>
<proteinExistence type="inferred from homology"/>
<dbReference type="Pfam" id="PF01300">
    <property type="entry name" value="Sua5_yciO_yrdC"/>
    <property type="match status" value="1"/>
</dbReference>
<comment type="subcellular location">
    <subcellularLocation>
        <location evidence="2">Cell membrane</location>
        <topology evidence="2">Peripheral membrane protein</topology>
    </subcellularLocation>
    <subcellularLocation>
        <location evidence="3">Cytoplasm</location>
    </subcellularLocation>
    <subcellularLocation>
        <location evidence="1">Mitochondrion</location>
    </subcellularLocation>
</comment>
<comment type="similarity">
    <text evidence="4">Belongs to the SUA5 family.</text>
</comment>
<evidence type="ECO:0000256" key="13">
    <source>
        <dbReference type="ARBA" id="ARBA00048366"/>
    </source>
</evidence>
<dbReference type="InterPro" id="IPR050156">
    <property type="entry name" value="TC-AMP_synthase_SUA5"/>
</dbReference>
<keyword evidence="7" id="KW-1003">Cell membrane</keyword>
<reference evidence="18" key="1">
    <citation type="submission" date="2022-11" db="UniProtKB">
        <authorList>
            <consortium name="WormBaseParasite"/>
        </authorList>
    </citation>
    <scope>IDENTIFICATION</scope>
</reference>
<keyword evidence="8" id="KW-0963">Cytoplasm</keyword>
<evidence type="ECO:0000256" key="3">
    <source>
        <dbReference type="ARBA" id="ARBA00004496"/>
    </source>
</evidence>
<sequence length="219" mass="24175">MLRAMVKQILKLDKTNFEQSVQRTIDCLSKNKVAAVPTDTIYGLTSMVTNSDLLYKIKERSGAKPIALCVGDISDFYIFSKVTVSETLLRALLPGPVTLIFERTSALPEVMNPNSDTIGIRIPDHPFMIELCRRFQPLALTSANISDGSSCLKIEEFENIWPKIDLIIDGGAIPETNLSRYGSTVVDLSIPGQYKIVRNGSALKQTAAVLIKEGLTERQ</sequence>
<keyword evidence="12" id="KW-0472">Membrane</keyword>
<keyword evidence="17" id="KW-1185">Reference proteome</keyword>
<evidence type="ECO:0000256" key="14">
    <source>
        <dbReference type="ARBA" id="ARBA00058524"/>
    </source>
</evidence>
<dbReference type="GO" id="GO:0061710">
    <property type="term" value="F:L-threonylcarbamoyladenylate synthase"/>
    <property type="evidence" value="ECO:0007669"/>
    <property type="project" value="UniProtKB-EC"/>
</dbReference>
<dbReference type="InterPro" id="IPR006070">
    <property type="entry name" value="Sua5-like_dom"/>
</dbReference>
<dbReference type="AlphaFoldDB" id="A0A915IHC7"/>
<keyword evidence="11" id="KW-0496">Mitochondrion</keyword>
<comment type="subunit">
    <text evidence="15">Interacts with RSC1A1.</text>
</comment>
<evidence type="ECO:0000313" key="17">
    <source>
        <dbReference type="Proteomes" id="UP000887565"/>
    </source>
</evidence>
<dbReference type="FunFam" id="3.90.870.10:FF:000007">
    <property type="entry name" value="YrdC N6-threonylcarbamoyltransferase domain containing"/>
    <property type="match status" value="1"/>
</dbReference>
<evidence type="ECO:0000256" key="15">
    <source>
        <dbReference type="ARBA" id="ARBA00063146"/>
    </source>
</evidence>
<dbReference type="WBParaSite" id="nRc.2.0.1.t13209-RA">
    <property type="protein sequence ID" value="nRc.2.0.1.t13209-RA"/>
    <property type="gene ID" value="nRc.2.0.1.g13209"/>
</dbReference>
<dbReference type="PANTHER" id="PTHR17490">
    <property type="entry name" value="SUA5"/>
    <property type="match status" value="1"/>
</dbReference>
<comment type="catalytic activity">
    <reaction evidence="13">
        <text>L-threonine + hydrogencarbonate + ATP = L-threonylcarbamoyladenylate + diphosphate + H2O</text>
        <dbReference type="Rhea" id="RHEA:36407"/>
        <dbReference type="ChEBI" id="CHEBI:15377"/>
        <dbReference type="ChEBI" id="CHEBI:17544"/>
        <dbReference type="ChEBI" id="CHEBI:30616"/>
        <dbReference type="ChEBI" id="CHEBI:33019"/>
        <dbReference type="ChEBI" id="CHEBI:57926"/>
        <dbReference type="ChEBI" id="CHEBI:73682"/>
        <dbReference type="EC" id="2.7.7.87"/>
    </reaction>
</comment>
<evidence type="ECO:0000256" key="11">
    <source>
        <dbReference type="ARBA" id="ARBA00023128"/>
    </source>
</evidence>
<organism evidence="17 18">
    <name type="scientific">Romanomermis culicivorax</name>
    <name type="common">Nematode worm</name>
    <dbReference type="NCBI Taxonomy" id="13658"/>
    <lineage>
        <taxon>Eukaryota</taxon>
        <taxon>Metazoa</taxon>
        <taxon>Ecdysozoa</taxon>
        <taxon>Nematoda</taxon>
        <taxon>Enoplea</taxon>
        <taxon>Dorylaimia</taxon>
        <taxon>Mermithida</taxon>
        <taxon>Mermithoidea</taxon>
        <taxon>Mermithidae</taxon>
        <taxon>Romanomermis</taxon>
    </lineage>
</organism>
<dbReference type="OMA" id="YALGCQI"/>
<dbReference type="Proteomes" id="UP000887565">
    <property type="component" value="Unplaced"/>
</dbReference>
<evidence type="ECO:0000256" key="1">
    <source>
        <dbReference type="ARBA" id="ARBA00004173"/>
    </source>
</evidence>
<dbReference type="NCBIfam" id="TIGR00057">
    <property type="entry name" value="L-threonylcarbamoyladenylate synthase"/>
    <property type="match status" value="1"/>
</dbReference>
<evidence type="ECO:0000256" key="7">
    <source>
        <dbReference type="ARBA" id="ARBA00022475"/>
    </source>
</evidence>
<dbReference type="EC" id="2.7.7.87" evidence="5"/>
<dbReference type="PANTHER" id="PTHR17490:SF10">
    <property type="entry name" value="THREONYLCARBAMOYL-AMP SYNTHASE"/>
    <property type="match status" value="1"/>
</dbReference>
<comment type="function">
    <text evidence="14">Cytoplasmic and mitochondrial threonylcarbamoyl-AMP synthase required for the formation of a threonylcarbamoyl group on adenosine at position 37 (t(6)A37) in tRNAs that read codons beginning with adenine. Catalyzes the conversion of L-threonine, HCO(3)(-)/CO(2) and ATP to give threonylcarbamoyl-AMP (TC-AMP) as the acyladenylate intermediate, with the release of diphosphate. Participates in t(6)A37 formation in cytoplasmic and mitochondrial tRNAs. May regulate the activity of some transporters.</text>
</comment>
<evidence type="ECO:0000313" key="18">
    <source>
        <dbReference type="WBParaSite" id="nRc.2.0.1.t13209-RA"/>
    </source>
</evidence>
<dbReference type="GO" id="GO:0005886">
    <property type="term" value="C:plasma membrane"/>
    <property type="evidence" value="ECO:0007669"/>
    <property type="project" value="UniProtKB-SubCell"/>
</dbReference>
<dbReference type="GO" id="GO:0006450">
    <property type="term" value="P:regulation of translational fidelity"/>
    <property type="evidence" value="ECO:0007669"/>
    <property type="project" value="TreeGrafter"/>
</dbReference>
<dbReference type="InterPro" id="IPR017945">
    <property type="entry name" value="DHBP_synth_RibB-like_a/b_dom"/>
</dbReference>
<evidence type="ECO:0000256" key="5">
    <source>
        <dbReference type="ARBA" id="ARBA00012584"/>
    </source>
</evidence>
<name>A0A915IHC7_ROMCU</name>
<dbReference type="PROSITE" id="PS51163">
    <property type="entry name" value="YRDC"/>
    <property type="match status" value="1"/>
</dbReference>
<dbReference type="SUPFAM" id="SSF55821">
    <property type="entry name" value="YrdC/RibB"/>
    <property type="match status" value="1"/>
</dbReference>
<dbReference type="GO" id="GO:0000049">
    <property type="term" value="F:tRNA binding"/>
    <property type="evidence" value="ECO:0007669"/>
    <property type="project" value="TreeGrafter"/>
</dbReference>
<keyword evidence="10" id="KW-0809">Transit peptide</keyword>
<dbReference type="GO" id="GO:0003725">
    <property type="term" value="F:double-stranded RNA binding"/>
    <property type="evidence" value="ECO:0007669"/>
    <property type="project" value="InterPro"/>
</dbReference>
<evidence type="ECO:0000259" key="16">
    <source>
        <dbReference type="PROSITE" id="PS51163"/>
    </source>
</evidence>
<evidence type="ECO:0000256" key="2">
    <source>
        <dbReference type="ARBA" id="ARBA00004202"/>
    </source>
</evidence>
<evidence type="ECO:0000256" key="12">
    <source>
        <dbReference type="ARBA" id="ARBA00023136"/>
    </source>
</evidence>
<feature type="domain" description="YrdC-like" evidence="16">
    <location>
        <begin position="18"/>
        <end position="202"/>
    </location>
</feature>
<evidence type="ECO:0000256" key="10">
    <source>
        <dbReference type="ARBA" id="ARBA00022946"/>
    </source>
</evidence>
<keyword evidence="9" id="KW-0808">Transferase</keyword>
<dbReference type="Gene3D" id="3.90.870.10">
    <property type="entry name" value="DHBP synthase"/>
    <property type="match status" value="1"/>
</dbReference>
<evidence type="ECO:0000256" key="4">
    <source>
        <dbReference type="ARBA" id="ARBA00007663"/>
    </source>
</evidence>
<evidence type="ECO:0000256" key="8">
    <source>
        <dbReference type="ARBA" id="ARBA00022490"/>
    </source>
</evidence>
<protein>
    <recommendedName>
        <fullName evidence="6">Threonylcarbamoyl-AMP synthase</fullName>
        <ecNumber evidence="5">2.7.7.87</ecNumber>
    </recommendedName>
</protein>
<evidence type="ECO:0000256" key="6">
    <source>
        <dbReference type="ARBA" id="ARBA00015492"/>
    </source>
</evidence>
<accession>A0A915IHC7</accession>
<evidence type="ECO:0000256" key="9">
    <source>
        <dbReference type="ARBA" id="ARBA00022679"/>
    </source>
</evidence>